<proteinExistence type="predicted"/>
<reference evidence="1" key="1">
    <citation type="journal article" date="2021" name="Proc. Natl. Acad. Sci. U.S.A.">
        <title>A Catalog of Tens of Thousands of Viruses from Human Metagenomes Reveals Hidden Associations with Chronic Diseases.</title>
        <authorList>
            <person name="Tisza M.J."/>
            <person name="Buck C.B."/>
        </authorList>
    </citation>
    <scope>NUCLEOTIDE SEQUENCE</scope>
    <source>
        <strain evidence="1">CtLl75</strain>
    </source>
</reference>
<name>A0A8S5RBJ3_9VIRU</name>
<sequence length="129" mass="14604">MNRRIQEAQEVETLDYLPLFLFNNDLLNIHTAVEDYKTDKLGDIPRHFGQSDYVDIADILQELNDRGSQISIEFVKNLTSKLSVPASFKGAQSAHGLRKKTETAVPKTHNPDFIIHGNGEHPAQYITKD</sequence>
<accession>A0A8S5RBJ3</accession>
<dbReference type="EMBL" id="BK059085">
    <property type="protein sequence ID" value="DAE28429.1"/>
    <property type="molecule type" value="Genomic_DNA"/>
</dbReference>
<organism evidence="1">
    <name type="scientific">virus sp. ctLl75</name>
    <dbReference type="NCBI Taxonomy" id="2828249"/>
    <lineage>
        <taxon>Viruses</taxon>
    </lineage>
</organism>
<evidence type="ECO:0000313" key="1">
    <source>
        <dbReference type="EMBL" id="DAE28429.1"/>
    </source>
</evidence>
<protein>
    <submittedName>
        <fullName evidence="1">Uncharacterized protein</fullName>
    </submittedName>
</protein>